<organism evidence="1 2">
    <name type="scientific">Leucocoprinus birnbaumii</name>
    <dbReference type="NCBI Taxonomy" id="56174"/>
    <lineage>
        <taxon>Eukaryota</taxon>
        <taxon>Fungi</taxon>
        <taxon>Dikarya</taxon>
        <taxon>Basidiomycota</taxon>
        <taxon>Agaricomycotina</taxon>
        <taxon>Agaricomycetes</taxon>
        <taxon>Agaricomycetidae</taxon>
        <taxon>Agaricales</taxon>
        <taxon>Agaricineae</taxon>
        <taxon>Agaricaceae</taxon>
        <taxon>Leucocoprinus</taxon>
    </lineage>
</organism>
<comment type="caution">
    <text evidence="1">The sequence shown here is derived from an EMBL/GenBank/DDBJ whole genome shotgun (WGS) entry which is preliminary data.</text>
</comment>
<dbReference type="AlphaFoldDB" id="A0AAD5VGW2"/>
<sequence>MAKSLPSIAYRYTESFRARLAPLVTRADGYANKAMNVGFINYSVDEKVKSPTLHVATKIDHATSSYDSASGRVHQLSDSMLAELQELQASTATLSSSFQNTATSTVQLLILPHAQEVFADFWHNLSDTAIEFLPL</sequence>
<evidence type="ECO:0000313" key="2">
    <source>
        <dbReference type="Proteomes" id="UP001213000"/>
    </source>
</evidence>
<reference evidence="1" key="1">
    <citation type="submission" date="2022-07" db="EMBL/GenBank/DDBJ databases">
        <title>Genome Sequence of Leucocoprinus birnbaumii.</title>
        <authorList>
            <person name="Buettner E."/>
        </authorList>
    </citation>
    <scope>NUCLEOTIDE SEQUENCE</scope>
    <source>
        <strain evidence="1">VT141</strain>
    </source>
</reference>
<dbReference type="Proteomes" id="UP001213000">
    <property type="component" value="Unassembled WGS sequence"/>
</dbReference>
<keyword evidence="2" id="KW-1185">Reference proteome</keyword>
<protein>
    <submittedName>
        <fullName evidence="1">Uncharacterized protein</fullName>
    </submittedName>
</protein>
<evidence type="ECO:0000313" key="1">
    <source>
        <dbReference type="EMBL" id="KAJ3559728.1"/>
    </source>
</evidence>
<gene>
    <name evidence="1" type="ORF">NP233_g11192</name>
</gene>
<proteinExistence type="predicted"/>
<dbReference type="EMBL" id="JANIEX010001282">
    <property type="protein sequence ID" value="KAJ3559728.1"/>
    <property type="molecule type" value="Genomic_DNA"/>
</dbReference>
<name>A0AAD5VGW2_9AGAR</name>
<accession>A0AAD5VGW2</accession>